<evidence type="ECO:0000313" key="2">
    <source>
        <dbReference type="EMBL" id="PHV65761.1"/>
    </source>
</evidence>
<reference evidence="2 3" key="1">
    <citation type="submission" date="2017-10" db="EMBL/GenBank/DDBJ databases">
        <title>The draft genome sequence of Williamsia sp. BULT 1.1 isolated from the semi-arid grassland soils from South Africa.</title>
        <authorList>
            <person name="Kabwe M.H."/>
            <person name="Govender N."/>
            <person name="Mutseka Lunga P."/>
            <person name="Vikram S."/>
            <person name="Makhalanyane T.P."/>
        </authorList>
    </citation>
    <scope>NUCLEOTIDE SEQUENCE [LARGE SCALE GENOMIC DNA]</scope>
    <source>
        <strain evidence="2 3">BULT 1.1</strain>
    </source>
</reference>
<evidence type="ECO:0000256" key="1">
    <source>
        <dbReference type="SAM" id="Phobius"/>
    </source>
</evidence>
<evidence type="ECO:0000313" key="3">
    <source>
        <dbReference type="Proteomes" id="UP000225108"/>
    </source>
</evidence>
<sequence length="141" mass="14600">MTRTQRTEPAVVGSTATVAASAFAALLAVLLMHSVPMVHAPAHGVAGAHAAVTTHHEHAGHTTMAPPAMAADSTHWTTHTALALCMALITVASVLLIVRRLLGHQGADAAPRIHVPGNGRYASRAPPWAAPSLDKLSILRI</sequence>
<dbReference type="Proteomes" id="UP000225108">
    <property type="component" value="Unassembled WGS sequence"/>
</dbReference>
<feature type="transmembrane region" description="Helical" evidence="1">
    <location>
        <begin position="74"/>
        <end position="98"/>
    </location>
</feature>
<dbReference type="RefSeq" id="WP_099384082.1">
    <property type="nucleotide sequence ID" value="NZ_PEBD01000010.1"/>
</dbReference>
<keyword evidence="1" id="KW-1133">Transmembrane helix</keyword>
<protein>
    <submittedName>
        <fullName evidence="2">Uncharacterized protein</fullName>
    </submittedName>
</protein>
<keyword evidence="1" id="KW-0472">Membrane</keyword>
<dbReference type="Pfam" id="PF19650">
    <property type="entry name" value="DUF6153"/>
    <property type="match status" value="1"/>
</dbReference>
<accession>A0A2G3PIX7</accession>
<dbReference type="InterPro" id="IPR046151">
    <property type="entry name" value="DUF6153"/>
</dbReference>
<dbReference type="AlphaFoldDB" id="A0A2G3PIX7"/>
<comment type="caution">
    <text evidence="2">The sequence shown here is derived from an EMBL/GenBank/DDBJ whole genome shotgun (WGS) entry which is preliminary data.</text>
</comment>
<name>A0A2G3PIX7_WILMA</name>
<dbReference type="EMBL" id="PEBD01000010">
    <property type="protein sequence ID" value="PHV65761.1"/>
    <property type="molecule type" value="Genomic_DNA"/>
</dbReference>
<gene>
    <name evidence="2" type="ORF">CSW57_18785</name>
</gene>
<keyword evidence="1" id="KW-0812">Transmembrane</keyword>
<organism evidence="2 3">
    <name type="scientific">Williamsia marianensis</name>
    <dbReference type="NCBI Taxonomy" id="85044"/>
    <lineage>
        <taxon>Bacteria</taxon>
        <taxon>Bacillati</taxon>
        <taxon>Actinomycetota</taxon>
        <taxon>Actinomycetes</taxon>
        <taxon>Mycobacteriales</taxon>
        <taxon>Nocardiaceae</taxon>
        <taxon>Williamsia</taxon>
    </lineage>
</organism>
<proteinExistence type="predicted"/>